<dbReference type="Proteomes" id="UP000215506">
    <property type="component" value="Unassembled WGS sequence"/>
</dbReference>
<dbReference type="RefSeq" id="WP_039776361.1">
    <property type="nucleotide sequence ID" value="NZ_JAAXOR010000007.1"/>
</dbReference>
<evidence type="ECO:0000313" key="2">
    <source>
        <dbReference type="Proteomes" id="UP000215506"/>
    </source>
</evidence>
<proteinExistence type="predicted"/>
<accession>A0A231GUN7</accession>
<sequence>MNDQSSEDQVFYVAPCGYENFGPMTCYPAIDPDGVPRLVIHVGVVGDQEILGLSLGVNTLRRLAEQLPQLEALATHIWVPISDD</sequence>
<organism evidence="1 2">
    <name type="scientific">Nocardia cerradoensis</name>
    <dbReference type="NCBI Taxonomy" id="85688"/>
    <lineage>
        <taxon>Bacteria</taxon>
        <taxon>Bacillati</taxon>
        <taxon>Actinomycetota</taxon>
        <taxon>Actinomycetes</taxon>
        <taxon>Mycobacteriales</taxon>
        <taxon>Nocardiaceae</taxon>
        <taxon>Nocardia</taxon>
    </lineage>
</organism>
<reference evidence="1 2" key="1">
    <citation type="submission" date="2017-07" db="EMBL/GenBank/DDBJ databases">
        <title>First draft Genome Sequence of Nocardia cerradoensis isolated from human infection.</title>
        <authorList>
            <person name="Carrasco G."/>
        </authorList>
    </citation>
    <scope>NUCLEOTIDE SEQUENCE [LARGE SCALE GENOMIC DNA]</scope>
    <source>
        <strain evidence="1 2">CNM20130759</strain>
    </source>
</reference>
<evidence type="ECO:0000313" key="1">
    <source>
        <dbReference type="EMBL" id="OXR40191.1"/>
    </source>
</evidence>
<protein>
    <submittedName>
        <fullName evidence="1">Uncharacterized protein</fullName>
    </submittedName>
</protein>
<dbReference type="AlphaFoldDB" id="A0A231GUN7"/>
<dbReference type="EMBL" id="NGAF01000037">
    <property type="protein sequence ID" value="OXR40191.1"/>
    <property type="molecule type" value="Genomic_DNA"/>
</dbReference>
<gene>
    <name evidence="1" type="ORF">B7C42_07705</name>
</gene>
<comment type="caution">
    <text evidence="1">The sequence shown here is derived from an EMBL/GenBank/DDBJ whole genome shotgun (WGS) entry which is preliminary data.</text>
</comment>
<name>A0A231GUN7_9NOCA</name>
<keyword evidence="2" id="KW-1185">Reference proteome</keyword>